<dbReference type="GO" id="GO:0047617">
    <property type="term" value="F:fatty acyl-CoA hydrolase activity"/>
    <property type="evidence" value="ECO:0007669"/>
    <property type="project" value="TreeGrafter"/>
</dbReference>
<dbReference type="Pfam" id="PF04775">
    <property type="entry name" value="Bile_Hydr_Trans"/>
    <property type="match status" value="1"/>
</dbReference>
<name>G5JTJ8_STRCG</name>
<dbReference type="STRING" id="873449.STRCR_1095"/>
<sequence length="412" mass="46903">MAIRLISDDALADSIFDIVISGLKPSSPYRLEMTLENYYNINAPMDLSRIVPWRSSGLYYSDQQGCISLSQTACQSGSYQGQYPMGLFFNSRPDKIRKVSLPSRLEDIPFNKHFNVLLEVFEGKRKLEELRFSRYYQLPHIRGQDVSFYQAKARLFYPEKAGNLPAIVVLSGSDGRIEKAQNIAQLLASHGFVTLAVAYFGLEGTPEDLDRIDLGFMEEVLTYLGSMPQVDKERIGIYGRSKGAELALTAAAFFPKLKCIIANSPSCAVLEGMKGYRNSGHSSWVYQGRELPFTGFSLRAFLVGKLSRKPRIRYQADSYIPVETIQGHLLLIGSKQDEIWPADESIEKISERWQQRKNQMYHLEKLVLEHSGHMLTVAYQPNNRYKKIAWQEVLSDSVRSWQATVGFFQKYL</sequence>
<evidence type="ECO:0000256" key="1">
    <source>
        <dbReference type="ARBA" id="ARBA00006538"/>
    </source>
</evidence>
<keyword evidence="6" id="KW-1185">Reference proteome</keyword>
<dbReference type="InterPro" id="IPR042490">
    <property type="entry name" value="Thio_Ohase/BAAT_N"/>
</dbReference>
<evidence type="ECO:0000313" key="5">
    <source>
        <dbReference type="EMBL" id="EHI74603.1"/>
    </source>
</evidence>
<dbReference type="eggNOG" id="COG1073">
    <property type="taxonomic scope" value="Bacteria"/>
</dbReference>
<evidence type="ECO:0000259" key="4">
    <source>
        <dbReference type="Pfam" id="PF08840"/>
    </source>
</evidence>
<comment type="similarity">
    <text evidence="1">Belongs to the C/M/P thioester hydrolase family.</text>
</comment>
<dbReference type="Proteomes" id="UP000004322">
    <property type="component" value="Unassembled WGS sequence"/>
</dbReference>
<evidence type="ECO:0000313" key="6">
    <source>
        <dbReference type="Proteomes" id="UP000004322"/>
    </source>
</evidence>
<dbReference type="EMBL" id="AEUV02000002">
    <property type="protein sequence ID" value="EHI74603.1"/>
    <property type="molecule type" value="Genomic_DNA"/>
</dbReference>
<accession>G5JTJ8</accession>
<feature type="active site" description="Charge relay system" evidence="2">
    <location>
        <position position="373"/>
    </location>
</feature>
<dbReference type="RefSeq" id="WP_004227986.1">
    <property type="nucleotide sequence ID" value="NZ_AEUV02000002.1"/>
</dbReference>
<dbReference type="PANTHER" id="PTHR10824">
    <property type="entry name" value="ACYL-COENZYME A THIOESTERASE-RELATED"/>
    <property type="match status" value="1"/>
</dbReference>
<dbReference type="InterPro" id="IPR014940">
    <property type="entry name" value="BAAT_C"/>
</dbReference>
<dbReference type="GO" id="GO:0006631">
    <property type="term" value="P:fatty acid metabolic process"/>
    <property type="evidence" value="ECO:0007669"/>
    <property type="project" value="TreeGrafter"/>
</dbReference>
<gene>
    <name evidence="5" type="ORF">STRCR_1095</name>
</gene>
<dbReference type="InterPro" id="IPR006862">
    <property type="entry name" value="Thio_Ohase/aa_AcTrfase"/>
</dbReference>
<evidence type="ECO:0000256" key="2">
    <source>
        <dbReference type="PIRSR" id="PIRSR016521-1"/>
    </source>
</evidence>
<dbReference type="OrthoDB" id="8922993at2"/>
<reference evidence="5" key="1">
    <citation type="submission" date="2011-07" db="EMBL/GenBank/DDBJ databases">
        <authorList>
            <person name="Stanhope M.J."/>
            <person name="Durkin A.S."/>
            <person name="Hostetler J."/>
            <person name="Kim M."/>
            <person name="Radune D."/>
            <person name="Singh I."/>
            <person name="Town C.D."/>
        </authorList>
    </citation>
    <scope>NUCLEOTIDE SEQUENCE [LARGE SCALE GENOMIC DNA]</scope>
    <source>
        <strain evidence="5">HS-6</strain>
    </source>
</reference>
<comment type="caution">
    <text evidence="5">The sequence shown here is derived from an EMBL/GenBank/DDBJ whole genome shotgun (WGS) entry which is preliminary data.</text>
</comment>
<feature type="active site" description="Charge relay system" evidence="2">
    <location>
        <position position="337"/>
    </location>
</feature>
<protein>
    <submittedName>
        <fullName evidence="5">Uncharacterized protein</fullName>
    </submittedName>
</protein>
<dbReference type="Gene3D" id="2.60.40.2240">
    <property type="entry name" value="Acyl-CoA thioester hydrolase/BAAT N-terminal domain"/>
    <property type="match status" value="1"/>
</dbReference>
<proteinExistence type="inferred from homology"/>
<dbReference type="Gene3D" id="3.40.50.1820">
    <property type="entry name" value="alpha/beta hydrolase"/>
    <property type="match status" value="1"/>
</dbReference>
<dbReference type="InterPro" id="IPR029058">
    <property type="entry name" value="AB_hydrolase_fold"/>
</dbReference>
<organism evidence="5 6">
    <name type="scientific">Streptococcus criceti HS-6</name>
    <dbReference type="NCBI Taxonomy" id="873449"/>
    <lineage>
        <taxon>Bacteria</taxon>
        <taxon>Bacillati</taxon>
        <taxon>Bacillota</taxon>
        <taxon>Bacilli</taxon>
        <taxon>Lactobacillales</taxon>
        <taxon>Streptococcaceae</taxon>
        <taxon>Streptococcus</taxon>
    </lineage>
</organism>
<feature type="active site" description="Charge relay system" evidence="2">
    <location>
        <position position="241"/>
    </location>
</feature>
<dbReference type="Pfam" id="PF08840">
    <property type="entry name" value="BAAT_C"/>
    <property type="match status" value="1"/>
</dbReference>
<feature type="domain" description="Acyl-CoA thioester hydrolase/bile acid-CoA amino acid N-acetyltransferase" evidence="3">
    <location>
        <begin position="15"/>
        <end position="146"/>
    </location>
</feature>
<evidence type="ECO:0000259" key="3">
    <source>
        <dbReference type="Pfam" id="PF04775"/>
    </source>
</evidence>
<dbReference type="SUPFAM" id="SSF53474">
    <property type="entry name" value="alpha/beta-Hydrolases"/>
    <property type="match status" value="1"/>
</dbReference>
<dbReference type="PANTHER" id="PTHR10824:SF4">
    <property type="entry name" value="ACYL-COENZYME A THIOESTERASE 1-LIKE"/>
    <property type="match status" value="1"/>
</dbReference>
<dbReference type="InterPro" id="IPR016662">
    <property type="entry name" value="Acyl-CoA_thioEstase_long-chain"/>
</dbReference>
<dbReference type="GO" id="GO:0006637">
    <property type="term" value="P:acyl-CoA metabolic process"/>
    <property type="evidence" value="ECO:0007669"/>
    <property type="project" value="InterPro"/>
</dbReference>
<dbReference type="PIRSF" id="PIRSF016521">
    <property type="entry name" value="Acyl-CoA_hydro"/>
    <property type="match status" value="1"/>
</dbReference>
<feature type="domain" description="BAAT/Acyl-CoA thioester hydrolase C-terminal" evidence="4">
    <location>
        <begin position="212"/>
        <end position="410"/>
    </location>
</feature>
<dbReference type="AlphaFoldDB" id="G5JTJ8"/>